<comment type="caution">
    <text evidence="1">The sequence shown here is derived from an EMBL/GenBank/DDBJ whole genome shotgun (WGS) entry which is preliminary data.</text>
</comment>
<name>A0A942Z555_9BACI</name>
<proteinExistence type="predicted"/>
<reference evidence="1 2" key="1">
    <citation type="submission" date="2021-05" db="EMBL/GenBank/DDBJ databases">
        <title>Novel Bacillus species.</title>
        <authorList>
            <person name="Liu G."/>
        </authorList>
    </citation>
    <scope>NUCLEOTIDE SEQUENCE [LARGE SCALE GENOMIC DNA]</scope>
    <source>
        <strain evidence="1 2">FJAT-49682</strain>
    </source>
</reference>
<evidence type="ECO:0000313" key="2">
    <source>
        <dbReference type="Proteomes" id="UP000676456"/>
    </source>
</evidence>
<dbReference type="AlphaFoldDB" id="A0A942Z555"/>
<organism evidence="1 2">
    <name type="scientific">Lederbergia citrea</name>
    <dbReference type="NCBI Taxonomy" id="2833581"/>
    <lineage>
        <taxon>Bacteria</taxon>
        <taxon>Bacillati</taxon>
        <taxon>Bacillota</taxon>
        <taxon>Bacilli</taxon>
        <taxon>Bacillales</taxon>
        <taxon>Bacillaceae</taxon>
        <taxon>Lederbergia</taxon>
    </lineage>
</organism>
<gene>
    <name evidence="1" type="ORF">KHA91_09945</name>
</gene>
<accession>A0A942Z555</accession>
<dbReference type="RefSeq" id="WP_213098110.1">
    <property type="nucleotide sequence ID" value="NZ_JAGYPN010000002.1"/>
</dbReference>
<keyword evidence="2" id="KW-1185">Reference proteome</keyword>
<protein>
    <submittedName>
        <fullName evidence="1">Uncharacterized protein</fullName>
    </submittedName>
</protein>
<dbReference type="EMBL" id="JAGYPN010000002">
    <property type="protein sequence ID" value="MBS4223062.1"/>
    <property type="molecule type" value="Genomic_DNA"/>
</dbReference>
<evidence type="ECO:0000313" key="1">
    <source>
        <dbReference type="EMBL" id="MBS4223062.1"/>
    </source>
</evidence>
<dbReference type="Proteomes" id="UP000676456">
    <property type="component" value="Unassembled WGS sequence"/>
</dbReference>
<sequence length="75" mass="8515">MDIWYLFPKSFEKKDIENIVALPRWRLVDFRYSCSLSAGRAVSLLGVNACGVSPVPLTPQESRTFAPINLQQILF</sequence>